<dbReference type="Gene3D" id="3.40.50.970">
    <property type="match status" value="1"/>
</dbReference>
<dbReference type="InterPro" id="IPR001017">
    <property type="entry name" value="DH_E1"/>
</dbReference>
<dbReference type="OrthoDB" id="9766715at2"/>
<dbReference type="InterPro" id="IPR017596">
    <property type="entry name" value="PdhA/BkdA"/>
</dbReference>
<proteinExistence type="predicted"/>
<keyword evidence="2 4" id="KW-0560">Oxidoreductase</keyword>
<sequence>MEFKFVKPKHVMLSKNDLIRFIDIDGNWIKTVDKSFDPKLSKEELIKAYKTMVLSRQQDTYMTQLQRQGRMLTFAPNFGEEALQVASAMVLKKEDWFVPAFRSNATMLYMGMPMKNQLLYWNGNERGNVVPEGINLLPINIPIGTQTSHAAGIAYAAKLRGEKAVSVSFIGNGGTAEGEFYEAMNISSIWKWPTVFCVNNNQWSISTPDHLETGSETIAAKAHAAGIPGVRVDGNDFFASYAVMKEAVEYARAGHGPVLVEFVTWRQGPHTTSDNPRVYRTEEVEKENEKWEPFHRMEKYLFDHGYLTEEEKTKIWDESMEYVKEQYNESLKELDMDIEEIFDHTYAELPEELQEQKDEAIAYFKSKEAK</sequence>
<dbReference type="EMBL" id="LR214951">
    <property type="protein sequence ID" value="VEU59053.1"/>
    <property type="molecule type" value="Genomic_DNA"/>
</dbReference>
<accession>A0A449A4F6</accession>
<name>A0A449A4F6_9BACT</name>
<dbReference type="InterPro" id="IPR050771">
    <property type="entry name" value="Alpha-ketoacid_DH_E1_comp"/>
</dbReference>
<dbReference type="RefSeq" id="WP_129719445.1">
    <property type="nucleotide sequence ID" value="NZ_LR214951.1"/>
</dbReference>
<dbReference type="Pfam" id="PF00676">
    <property type="entry name" value="E1_dh"/>
    <property type="match status" value="1"/>
</dbReference>
<protein>
    <recommendedName>
        <fullName evidence="4">Pyruvate dehydrogenase E1 component subunit alpha</fullName>
        <ecNumber evidence="4">1.2.4.1</ecNumber>
    </recommendedName>
</protein>
<dbReference type="CDD" id="cd02000">
    <property type="entry name" value="TPP_E1_PDC_ADC_BCADC"/>
    <property type="match status" value="1"/>
</dbReference>
<dbReference type="KEGG" id="mnu:NCTC10166_00003"/>
<dbReference type="PANTHER" id="PTHR43380">
    <property type="entry name" value="2-OXOISOVALERATE DEHYDROGENASE SUBUNIT ALPHA, MITOCHONDRIAL"/>
    <property type="match status" value="1"/>
</dbReference>
<gene>
    <name evidence="6" type="primary">pdhA</name>
    <name evidence="6" type="ORF">NCTC10166_00003</name>
</gene>
<evidence type="ECO:0000256" key="1">
    <source>
        <dbReference type="ARBA" id="ARBA00001964"/>
    </source>
</evidence>
<dbReference type="SUPFAM" id="SSF52518">
    <property type="entry name" value="Thiamin diphosphate-binding fold (THDP-binding)"/>
    <property type="match status" value="1"/>
</dbReference>
<organism evidence="6 7">
    <name type="scientific">Mesomycoplasma neurolyticum</name>
    <dbReference type="NCBI Taxonomy" id="2120"/>
    <lineage>
        <taxon>Bacteria</taxon>
        <taxon>Bacillati</taxon>
        <taxon>Mycoplasmatota</taxon>
        <taxon>Mycoplasmoidales</taxon>
        <taxon>Metamycoplasmataceae</taxon>
        <taxon>Mesomycoplasma</taxon>
    </lineage>
</organism>
<dbReference type="GO" id="GO:0004739">
    <property type="term" value="F:pyruvate dehydrogenase (acetyl-transferring) activity"/>
    <property type="evidence" value="ECO:0007669"/>
    <property type="project" value="UniProtKB-UniRule"/>
</dbReference>
<keyword evidence="4 6" id="KW-0670">Pyruvate</keyword>
<dbReference type="EC" id="1.2.4.1" evidence="4"/>
<dbReference type="AlphaFoldDB" id="A0A449A4F6"/>
<comment type="subunit">
    <text evidence="4">Heterodimer of an alpha and a beta chain.</text>
</comment>
<evidence type="ECO:0000256" key="4">
    <source>
        <dbReference type="RuleBase" id="RU366007"/>
    </source>
</evidence>
<evidence type="ECO:0000259" key="5">
    <source>
        <dbReference type="Pfam" id="PF00676"/>
    </source>
</evidence>
<evidence type="ECO:0000256" key="3">
    <source>
        <dbReference type="ARBA" id="ARBA00023052"/>
    </source>
</evidence>
<evidence type="ECO:0000256" key="2">
    <source>
        <dbReference type="ARBA" id="ARBA00023002"/>
    </source>
</evidence>
<dbReference type="GO" id="GO:0009083">
    <property type="term" value="P:branched-chain amino acid catabolic process"/>
    <property type="evidence" value="ECO:0007669"/>
    <property type="project" value="TreeGrafter"/>
</dbReference>
<dbReference type="InterPro" id="IPR029061">
    <property type="entry name" value="THDP-binding"/>
</dbReference>
<evidence type="ECO:0000313" key="6">
    <source>
        <dbReference type="EMBL" id="VEU59053.1"/>
    </source>
</evidence>
<comment type="function">
    <text evidence="4">The pyruvate dehydrogenase complex catalyzes the overall conversion of pyruvate to acetyl-CoA and CO(2). It contains multiple copies of three enzymatic components: pyruvate dehydrogenase (E1), dihydrolipoamide acetyltransferase (E2) and lipoamide dehydrogenase (E3).</text>
</comment>
<dbReference type="NCBIfam" id="TIGR03181">
    <property type="entry name" value="PDH_E1_alph_x"/>
    <property type="match status" value="1"/>
</dbReference>
<evidence type="ECO:0000313" key="7">
    <source>
        <dbReference type="Proteomes" id="UP000289440"/>
    </source>
</evidence>
<dbReference type="PANTHER" id="PTHR43380:SF1">
    <property type="entry name" value="2-OXOISOVALERATE DEHYDROGENASE SUBUNIT ALPHA, MITOCHONDRIAL"/>
    <property type="match status" value="1"/>
</dbReference>
<comment type="cofactor">
    <cofactor evidence="1 4">
        <name>thiamine diphosphate</name>
        <dbReference type="ChEBI" id="CHEBI:58937"/>
    </cofactor>
</comment>
<reference evidence="6 7" key="1">
    <citation type="submission" date="2019-01" db="EMBL/GenBank/DDBJ databases">
        <authorList>
            <consortium name="Pathogen Informatics"/>
        </authorList>
    </citation>
    <scope>NUCLEOTIDE SEQUENCE [LARGE SCALE GENOMIC DNA]</scope>
    <source>
        <strain evidence="6 7">NCTC10166</strain>
    </source>
</reference>
<keyword evidence="7" id="KW-1185">Reference proteome</keyword>
<dbReference type="Proteomes" id="UP000289440">
    <property type="component" value="Chromosome"/>
</dbReference>
<comment type="catalytic activity">
    <reaction evidence="4">
        <text>N(6)-[(R)-lipoyl]-L-lysyl-[protein] + pyruvate + H(+) = N(6)-[(R)-S(8)-acetyldihydrolipoyl]-L-lysyl-[protein] + CO2</text>
        <dbReference type="Rhea" id="RHEA:19189"/>
        <dbReference type="Rhea" id="RHEA-COMP:10474"/>
        <dbReference type="Rhea" id="RHEA-COMP:10478"/>
        <dbReference type="ChEBI" id="CHEBI:15361"/>
        <dbReference type="ChEBI" id="CHEBI:15378"/>
        <dbReference type="ChEBI" id="CHEBI:16526"/>
        <dbReference type="ChEBI" id="CHEBI:83099"/>
        <dbReference type="ChEBI" id="CHEBI:83111"/>
        <dbReference type="EC" id="1.2.4.1"/>
    </reaction>
</comment>
<feature type="domain" description="Dehydrogenase E1 component" evidence="5">
    <location>
        <begin position="49"/>
        <end position="333"/>
    </location>
</feature>
<keyword evidence="3 4" id="KW-0786">Thiamine pyrophosphate</keyword>